<dbReference type="AlphaFoldDB" id="A0A6B0CNE7"/>
<evidence type="ECO:0000313" key="1">
    <source>
        <dbReference type="EMBL" id="MVI54419.1"/>
    </source>
</evidence>
<dbReference type="Proteomes" id="UP000434412">
    <property type="component" value="Unassembled WGS sequence"/>
</dbReference>
<comment type="caution">
    <text evidence="2">The sequence shown here is derived from an EMBL/GenBank/DDBJ whole genome shotgun (WGS) entry which is preliminary data.</text>
</comment>
<reference evidence="3 4" key="1">
    <citation type="submission" date="2019-11" db="EMBL/GenBank/DDBJ databases">
        <title>Implementation of targeted gown and glove precautions to prevent Staphylococcus aureus acquisition in community-based nursing homes.</title>
        <authorList>
            <person name="Stine O.C."/>
        </authorList>
    </citation>
    <scope>NUCLEOTIDE SEQUENCE [LARGE SCALE GENOMIC DNA]</scope>
    <source>
        <strain evidence="2 4">S_2023.LVRQ.AN</strain>
        <strain evidence="1 3">S_4031.LGMP.AI</strain>
    </source>
</reference>
<protein>
    <submittedName>
        <fullName evidence="2">DUF2294 domain-containing protein</fullName>
    </submittedName>
</protein>
<proteinExistence type="predicted"/>
<dbReference type="EMBL" id="WPVZ01000672">
    <property type="protein sequence ID" value="MVL46352.1"/>
    <property type="molecule type" value="Genomic_DNA"/>
</dbReference>
<dbReference type="Proteomes" id="UP000433366">
    <property type="component" value="Unassembled WGS sequence"/>
</dbReference>
<evidence type="ECO:0000313" key="3">
    <source>
        <dbReference type="Proteomes" id="UP000433366"/>
    </source>
</evidence>
<dbReference type="EMBL" id="WPRH01000069">
    <property type="protein sequence ID" value="MVI54419.1"/>
    <property type="molecule type" value="Genomic_DNA"/>
</dbReference>
<name>A0A6B0CNE7_STAAU</name>
<evidence type="ECO:0000313" key="2">
    <source>
        <dbReference type="EMBL" id="MVL46352.1"/>
    </source>
</evidence>
<organism evidence="2 4">
    <name type="scientific">Staphylococcus aureus</name>
    <dbReference type="NCBI Taxonomy" id="1280"/>
    <lineage>
        <taxon>Bacteria</taxon>
        <taxon>Bacillati</taxon>
        <taxon>Bacillota</taxon>
        <taxon>Bacilli</taxon>
        <taxon>Bacillales</taxon>
        <taxon>Staphylococcaceae</taxon>
        <taxon>Staphylococcus</taxon>
    </lineage>
</organism>
<feature type="non-terminal residue" evidence="2">
    <location>
        <position position="1"/>
    </location>
</feature>
<sequence length="24" mass="2757">SDLSTVTGERIIVFKLEDNLEKHI</sequence>
<accession>A0A6B0CNE7</accession>
<evidence type="ECO:0000313" key="4">
    <source>
        <dbReference type="Proteomes" id="UP000434412"/>
    </source>
</evidence>
<gene>
    <name evidence="1" type="ORF">GO793_00830</name>
    <name evidence="2" type="ORF">GO941_12750</name>
</gene>